<proteinExistence type="predicted"/>
<protein>
    <submittedName>
        <fullName evidence="1">Uncharacterized protein</fullName>
    </submittedName>
</protein>
<dbReference type="Proteomes" id="UP000001542">
    <property type="component" value="Unassembled WGS sequence"/>
</dbReference>
<keyword evidence="2" id="KW-1185">Reference proteome</keyword>
<accession>A2F7R0</accession>
<reference evidence="1" key="2">
    <citation type="journal article" date="2007" name="Science">
        <title>Draft genome sequence of the sexually transmitted pathogen Trichomonas vaginalis.</title>
        <authorList>
            <person name="Carlton J.M."/>
            <person name="Hirt R.P."/>
            <person name="Silva J.C."/>
            <person name="Delcher A.L."/>
            <person name="Schatz M."/>
            <person name="Zhao Q."/>
            <person name="Wortman J.R."/>
            <person name="Bidwell S.L."/>
            <person name="Alsmark U.C.M."/>
            <person name="Besteiro S."/>
            <person name="Sicheritz-Ponten T."/>
            <person name="Noel C.J."/>
            <person name="Dacks J.B."/>
            <person name="Foster P.G."/>
            <person name="Simillion C."/>
            <person name="Van de Peer Y."/>
            <person name="Miranda-Saavedra D."/>
            <person name="Barton G.J."/>
            <person name="Westrop G.D."/>
            <person name="Mueller S."/>
            <person name="Dessi D."/>
            <person name="Fiori P.L."/>
            <person name="Ren Q."/>
            <person name="Paulsen I."/>
            <person name="Zhang H."/>
            <person name="Bastida-Corcuera F.D."/>
            <person name="Simoes-Barbosa A."/>
            <person name="Brown M.T."/>
            <person name="Hayes R.D."/>
            <person name="Mukherjee M."/>
            <person name="Okumura C.Y."/>
            <person name="Schneider R."/>
            <person name="Smith A.J."/>
            <person name="Vanacova S."/>
            <person name="Villalvazo M."/>
            <person name="Haas B.J."/>
            <person name="Pertea M."/>
            <person name="Feldblyum T.V."/>
            <person name="Utterback T.R."/>
            <person name="Shu C.L."/>
            <person name="Osoegawa K."/>
            <person name="de Jong P.J."/>
            <person name="Hrdy I."/>
            <person name="Horvathova L."/>
            <person name="Zubacova Z."/>
            <person name="Dolezal P."/>
            <person name="Malik S.B."/>
            <person name="Logsdon J.M. Jr."/>
            <person name="Henze K."/>
            <person name="Gupta A."/>
            <person name="Wang C.C."/>
            <person name="Dunne R.L."/>
            <person name="Upcroft J.A."/>
            <person name="Upcroft P."/>
            <person name="White O."/>
            <person name="Salzberg S.L."/>
            <person name="Tang P."/>
            <person name="Chiu C.-H."/>
            <person name="Lee Y.-S."/>
            <person name="Embley T.M."/>
            <person name="Coombs G.H."/>
            <person name="Mottram J.C."/>
            <person name="Tachezy J."/>
            <person name="Fraser-Liggett C.M."/>
            <person name="Johnson P.J."/>
        </authorList>
    </citation>
    <scope>NUCLEOTIDE SEQUENCE [LARGE SCALE GENOMIC DNA]</scope>
    <source>
        <strain evidence="1">G3</strain>
    </source>
</reference>
<evidence type="ECO:0000313" key="2">
    <source>
        <dbReference type="Proteomes" id="UP000001542"/>
    </source>
</evidence>
<dbReference type="AlphaFoldDB" id="A2F7R0"/>
<dbReference type="RefSeq" id="XP_001311967.1">
    <property type="nucleotide sequence ID" value="XM_001311966.1"/>
</dbReference>
<dbReference type="VEuPathDB" id="TrichDB:TVAGG3_0248280"/>
<name>A2F7R0_TRIV3</name>
<sequence length="224" mass="26644">MSCNHPHSDAHPIWNESRFLMNSEIISFINIAIQPNLPQYLKRFGIKNDYTMYENIPFFVSRKLDSRVNVVVVQAYQDLKEYEAGYVFTYLKVSNVKMYEKMFKIFSTNEYLNCIQNYNIKIVKQYAKQYREANFNQRYLYDTIDCLFSKEKQKEIHPGDTVFYVFTELDLKTEFFEYLGIYTKLSPKRELIRGMTVVSIHIKCTAALRASLPIICEFDTLQNR</sequence>
<dbReference type="InParanoid" id="A2F7R0"/>
<dbReference type="VEuPathDB" id="TrichDB:TVAG_433650"/>
<evidence type="ECO:0000313" key="1">
    <source>
        <dbReference type="EMBL" id="EAX99037.1"/>
    </source>
</evidence>
<gene>
    <name evidence="1" type="ORF">TVAG_433650</name>
</gene>
<reference evidence="1" key="1">
    <citation type="submission" date="2006-10" db="EMBL/GenBank/DDBJ databases">
        <authorList>
            <person name="Amadeo P."/>
            <person name="Zhao Q."/>
            <person name="Wortman J."/>
            <person name="Fraser-Liggett C."/>
            <person name="Carlton J."/>
        </authorList>
    </citation>
    <scope>NUCLEOTIDE SEQUENCE</scope>
    <source>
        <strain evidence="1">G3</strain>
    </source>
</reference>
<dbReference type="EMBL" id="DS113652">
    <property type="protein sequence ID" value="EAX99037.1"/>
    <property type="molecule type" value="Genomic_DNA"/>
</dbReference>
<dbReference type="KEGG" id="tva:4756842"/>
<organism evidence="1 2">
    <name type="scientific">Trichomonas vaginalis (strain ATCC PRA-98 / G3)</name>
    <dbReference type="NCBI Taxonomy" id="412133"/>
    <lineage>
        <taxon>Eukaryota</taxon>
        <taxon>Metamonada</taxon>
        <taxon>Parabasalia</taxon>
        <taxon>Trichomonadida</taxon>
        <taxon>Trichomonadidae</taxon>
        <taxon>Trichomonas</taxon>
    </lineage>
</organism>